<evidence type="ECO:0000256" key="1">
    <source>
        <dbReference type="ARBA" id="ARBA00022630"/>
    </source>
</evidence>
<dbReference type="InterPro" id="IPR036661">
    <property type="entry name" value="Luciferase-like_sf"/>
</dbReference>
<name>A0A6J6LNV4_9ZZZZ</name>
<dbReference type="GO" id="GO:0046306">
    <property type="term" value="P:alkanesulfonate catabolic process"/>
    <property type="evidence" value="ECO:0007669"/>
    <property type="project" value="TreeGrafter"/>
</dbReference>
<sequence>MIEMNWFLPTGGDSRDVLPDENSINRAPSHEYLAQVARACEDLGFEALLTPCGTGCEDAWLATSSIIPLTKRIKFLVAFRPALITPTLAAQMASTMQRMSNGRCLVNIVTGAEQAELERFGITEDKETRYERTGEFIQVMRGAWSGEPFTFKGKFFNVKEATTREVPNPVPAIYFGGASESAEKVAAENVDLYLSWGETPEAIKERHERVAARAAEHGRTMRFGIRFHTIARPTSEEAWAVADGILNSMAPDAIEKARADFLSTQSVGQRRQFDLHGGDVNKLEIHPNVWAGIGLVRGGVGTALVGSYEEVADRIVEYHNLGIDAFIMSGYPHLEEAYWFGEGVMPILRQRGYLPALEGGPTKVFSFR</sequence>
<keyword evidence="4" id="KW-0503">Monooxygenase</keyword>
<dbReference type="Pfam" id="PF00296">
    <property type="entry name" value="Bac_luciferase"/>
    <property type="match status" value="1"/>
</dbReference>
<protein>
    <submittedName>
        <fullName evidence="7">Unannotated protein</fullName>
    </submittedName>
</protein>
<accession>A0A6J6LNV4</accession>
<dbReference type="GO" id="GO:0008726">
    <property type="term" value="F:alkanesulfonate monooxygenase activity"/>
    <property type="evidence" value="ECO:0007669"/>
    <property type="project" value="TreeGrafter"/>
</dbReference>
<keyword evidence="1" id="KW-0285">Flavoprotein</keyword>
<dbReference type="PANTHER" id="PTHR42847">
    <property type="entry name" value="ALKANESULFONATE MONOOXYGENASE"/>
    <property type="match status" value="1"/>
</dbReference>
<dbReference type="Gene3D" id="3.20.20.30">
    <property type="entry name" value="Luciferase-like domain"/>
    <property type="match status" value="1"/>
</dbReference>
<evidence type="ECO:0000256" key="2">
    <source>
        <dbReference type="ARBA" id="ARBA00022643"/>
    </source>
</evidence>
<dbReference type="InterPro" id="IPR011251">
    <property type="entry name" value="Luciferase-like_dom"/>
</dbReference>
<evidence type="ECO:0000259" key="5">
    <source>
        <dbReference type="Pfam" id="PF00296"/>
    </source>
</evidence>
<dbReference type="PANTHER" id="PTHR42847:SF4">
    <property type="entry name" value="ALKANESULFONATE MONOOXYGENASE-RELATED"/>
    <property type="match status" value="1"/>
</dbReference>
<dbReference type="EMBL" id="CAEZVQ010000071">
    <property type="protein sequence ID" value="CAB4636301.1"/>
    <property type="molecule type" value="Genomic_DNA"/>
</dbReference>
<dbReference type="InterPro" id="IPR050172">
    <property type="entry name" value="SsuD_RutA_monooxygenase"/>
</dbReference>
<proteinExistence type="predicted"/>
<dbReference type="CDD" id="cd01094">
    <property type="entry name" value="Alkanesulfonate_monoxygenase"/>
    <property type="match status" value="1"/>
</dbReference>
<evidence type="ECO:0000313" key="7">
    <source>
        <dbReference type="EMBL" id="CAB4663557.1"/>
    </source>
</evidence>
<evidence type="ECO:0000313" key="6">
    <source>
        <dbReference type="EMBL" id="CAB4636301.1"/>
    </source>
</evidence>
<dbReference type="AlphaFoldDB" id="A0A6J6LNV4"/>
<keyword evidence="3" id="KW-0560">Oxidoreductase</keyword>
<dbReference type="SUPFAM" id="SSF51679">
    <property type="entry name" value="Bacterial luciferase-like"/>
    <property type="match status" value="1"/>
</dbReference>
<feature type="domain" description="Luciferase-like" evidence="5">
    <location>
        <begin position="6"/>
        <end position="324"/>
    </location>
</feature>
<evidence type="ECO:0000256" key="3">
    <source>
        <dbReference type="ARBA" id="ARBA00023002"/>
    </source>
</evidence>
<keyword evidence="2" id="KW-0288">FMN</keyword>
<dbReference type="EMBL" id="CAEZWV010000004">
    <property type="protein sequence ID" value="CAB4663557.1"/>
    <property type="molecule type" value="Genomic_DNA"/>
</dbReference>
<reference evidence="7" key="1">
    <citation type="submission" date="2020-05" db="EMBL/GenBank/DDBJ databases">
        <authorList>
            <person name="Chiriac C."/>
            <person name="Salcher M."/>
            <person name="Ghai R."/>
            <person name="Kavagutti S V."/>
        </authorList>
    </citation>
    <scope>NUCLEOTIDE SEQUENCE</scope>
</reference>
<organism evidence="7">
    <name type="scientific">freshwater metagenome</name>
    <dbReference type="NCBI Taxonomy" id="449393"/>
    <lineage>
        <taxon>unclassified sequences</taxon>
        <taxon>metagenomes</taxon>
        <taxon>ecological metagenomes</taxon>
    </lineage>
</organism>
<evidence type="ECO:0000256" key="4">
    <source>
        <dbReference type="ARBA" id="ARBA00023033"/>
    </source>
</evidence>
<gene>
    <name evidence="6" type="ORF">UFOPK2086_00650</name>
    <name evidence="7" type="ORF">UFOPK2295_00351</name>
</gene>